<dbReference type="EMBL" id="SODU01000001">
    <property type="protein sequence ID" value="TDW94100.1"/>
    <property type="molecule type" value="Genomic_DNA"/>
</dbReference>
<proteinExistence type="predicted"/>
<keyword evidence="2" id="KW-1185">Reference proteome</keyword>
<sequence length="213" mass="23045">MGGWDSLRAELRRLLEESPDAFMFLPDPDSERSEKRIRIGLAAWATDIAADFHARYGDLLDLHVGMMRFPGRELLGNAHLLQVHGEPAEGAGFGVEPLAPLTVRSGRHAHRDLLITNRTERTELLITNGELSSAVTNSSGAVVGRFAGPHTLARVGFEIAPQQTRPVPVLIGTASMVPELGYAVPPGQWTLVVVLQTETGSMLLAPLDLTVSE</sequence>
<dbReference type="Proteomes" id="UP000295060">
    <property type="component" value="Unassembled WGS sequence"/>
</dbReference>
<gene>
    <name evidence="1" type="ORF">EV137_1399</name>
</gene>
<dbReference type="RefSeq" id="WP_134127255.1">
    <property type="nucleotide sequence ID" value="NZ_SODU01000001.1"/>
</dbReference>
<name>A0ABY2FLU5_9ACTN</name>
<evidence type="ECO:0000313" key="1">
    <source>
        <dbReference type="EMBL" id="TDW94100.1"/>
    </source>
</evidence>
<protein>
    <submittedName>
        <fullName evidence="1">Uncharacterized protein</fullName>
    </submittedName>
</protein>
<comment type="caution">
    <text evidence="1">The sequence shown here is derived from an EMBL/GenBank/DDBJ whole genome shotgun (WGS) entry which is preliminary data.</text>
</comment>
<organism evidence="1 2">
    <name type="scientific">Kribbella pratensis</name>
    <dbReference type="NCBI Taxonomy" id="2512112"/>
    <lineage>
        <taxon>Bacteria</taxon>
        <taxon>Bacillati</taxon>
        <taxon>Actinomycetota</taxon>
        <taxon>Actinomycetes</taxon>
        <taxon>Propionibacteriales</taxon>
        <taxon>Kribbellaceae</taxon>
        <taxon>Kribbella</taxon>
    </lineage>
</organism>
<accession>A0ABY2FLU5</accession>
<reference evidence="1 2" key="1">
    <citation type="submission" date="2019-03" db="EMBL/GenBank/DDBJ databases">
        <title>Genomic Encyclopedia of Type Strains, Phase III (KMG-III): the genomes of soil and plant-associated and newly described type strains.</title>
        <authorList>
            <person name="Whitman W."/>
        </authorList>
    </citation>
    <scope>NUCLEOTIDE SEQUENCE [LARGE SCALE GENOMIC DNA]</scope>
    <source>
        <strain evidence="1 2">VKMAc-2574</strain>
    </source>
</reference>
<evidence type="ECO:0000313" key="2">
    <source>
        <dbReference type="Proteomes" id="UP000295060"/>
    </source>
</evidence>